<reference evidence="1 2" key="1">
    <citation type="journal article" date="2019" name="Nat. Ecol. Evol.">
        <title>Megaphylogeny resolves global patterns of mushroom evolution.</title>
        <authorList>
            <person name="Varga T."/>
            <person name="Krizsan K."/>
            <person name="Foldi C."/>
            <person name="Dima B."/>
            <person name="Sanchez-Garcia M."/>
            <person name="Sanchez-Ramirez S."/>
            <person name="Szollosi G.J."/>
            <person name="Szarkandi J.G."/>
            <person name="Papp V."/>
            <person name="Albert L."/>
            <person name="Andreopoulos W."/>
            <person name="Angelini C."/>
            <person name="Antonin V."/>
            <person name="Barry K.W."/>
            <person name="Bougher N.L."/>
            <person name="Buchanan P."/>
            <person name="Buyck B."/>
            <person name="Bense V."/>
            <person name="Catcheside P."/>
            <person name="Chovatia M."/>
            <person name="Cooper J."/>
            <person name="Damon W."/>
            <person name="Desjardin D."/>
            <person name="Finy P."/>
            <person name="Geml J."/>
            <person name="Haridas S."/>
            <person name="Hughes K."/>
            <person name="Justo A."/>
            <person name="Karasinski D."/>
            <person name="Kautmanova I."/>
            <person name="Kiss B."/>
            <person name="Kocsube S."/>
            <person name="Kotiranta H."/>
            <person name="LaButti K.M."/>
            <person name="Lechner B.E."/>
            <person name="Liimatainen K."/>
            <person name="Lipzen A."/>
            <person name="Lukacs Z."/>
            <person name="Mihaltcheva S."/>
            <person name="Morgado L.N."/>
            <person name="Niskanen T."/>
            <person name="Noordeloos M.E."/>
            <person name="Ohm R.A."/>
            <person name="Ortiz-Santana B."/>
            <person name="Ovrebo C."/>
            <person name="Racz N."/>
            <person name="Riley R."/>
            <person name="Savchenko A."/>
            <person name="Shiryaev A."/>
            <person name="Soop K."/>
            <person name="Spirin V."/>
            <person name="Szebenyi C."/>
            <person name="Tomsovsky M."/>
            <person name="Tulloss R.E."/>
            <person name="Uehling J."/>
            <person name="Grigoriev I.V."/>
            <person name="Vagvolgyi C."/>
            <person name="Papp T."/>
            <person name="Martin F.M."/>
            <person name="Miettinen O."/>
            <person name="Hibbett D.S."/>
            <person name="Nagy L.G."/>
        </authorList>
    </citation>
    <scope>NUCLEOTIDE SEQUENCE [LARGE SCALE GENOMIC DNA]</scope>
    <source>
        <strain evidence="1 2">NL-1719</strain>
    </source>
</reference>
<dbReference type="Proteomes" id="UP000308600">
    <property type="component" value="Unassembled WGS sequence"/>
</dbReference>
<proteinExistence type="predicted"/>
<evidence type="ECO:0000313" key="2">
    <source>
        <dbReference type="Proteomes" id="UP000308600"/>
    </source>
</evidence>
<sequence>MDDSLPFNNVLEGETLIEPRASPSHIQSRKPTYKIERDWLLVLPFFRAGIEFGTPPKPKPRVDPSYFRHSEYDCDINHTFNFVKAFVMLDLRQNRRRDVKSFPVIKDFPSEILFEIFGHLHPVDLYHLGFVSQGLRRMIRSKSSFPLWRLVWQRNPDIAECPPNISYLRWADLLFGEAICESCERCIAQPDFTFMFRYCSKCFSDAFFPEEYDLDLQVKLLVPGTLRTMGYELEGNRYPGQESNWCHRRTVDILTVQQALREFEDAWNAGIPDTQEQSTTFCTDRLNQVQDILKRVPRYERWLRRMYRQFWEQKSAQRRRLFWRIKKKLHRLGYSRRQMTYYLFDKAVLILWKSQQVLRVNRGLIRQTWSIILKVADHCQEIGRQSERLRLISDREDLFRQAYIRYRGQYPASKWCTFPSFGEIFILGERLINDPNNTLPTPEQCDTILQSHSQFIESWFNEKMVSIFQQFVDPRSLLSPARFMNLATFVFRCELCMEDWHRLPDNTNLGACMFGWTDLARHLGYHQGDVKLHQVPVVRKILFELELDPETTSADELDRLNHRFVCRALRCKVTPTGYRREIGSLCFSWRTLVRHVLLDHKDSDIPDGSATGDWCLLGPEATEYVIRREEPNIYYWDYTWACNRCSRHAGNPVSRLVAVEHVQKVHKKRAIVNGRDVVHIPGNTNTLARPFPVGIPVEPHNHICMVCPQNVSRFYDIRAVTTHLHDKHGIQQSQENIHRKEIPIIFD</sequence>
<dbReference type="EMBL" id="ML208410">
    <property type="protein sequence ID" value="TFK66279.1"/>
    <property type="molecule type" value="Genomic_DNA"/>
</dbReference>
<evidence type="ECO:0000313" key="1">
    <source>
        <dbReference type="EMBL" id="TFK66279.1"/>
    </source>
</evidence>
<organism evidence="1 2">
    <name type="scientific">Pluteus cervinus</name>
    <dbReference type="NCBI Taxonomy" id="181527"/>
    <lineage>
        <taxon>Eukaryota</taxon>
        <taxon>Fungi</taxon>
        <taxon>Dikarya</taxon>
        <taxon>Basidiomycota</taxon>
        <taxon>Agaricomycotina</taxon>
        <taxon>Agaricomycetes</taxon>
        <taxon>Agaricomycetidae</taxon>
        <taxon>Agaricales</taxon>
        <taxon>Pluteineae</taxon>
        <taxon>Pluteaceae</taxon>
        <taxon>Pluteus</taxon>
    </lineage>
</organism>
<name>A0ACD3AKW2_9AGAR</name>
<protein>
    <submittedName>
        <fullName evidence="1">Uncharacterized protein</fullName>
    </submittedName>
</protein>
<accession>A0ACD3AKW2</accession>
<keyword evidence="2" id="KW-1185">Reference proteome</keyword>
<gene>
    <name evidence="1" type="ORF">BDN72DRAFT_156122</name>
</gene>